<feature type="compositionally biased region" description="Polar residues" evidence="1">
    <location>
        <begin position="158"/>
        <end position="171"/>
    </location>
</feature>
<feature type="region of interest" description="Disordered" evidence="1">
    <location>
        <begin position="158"/>
        <end position="184"/>
    </location>
</feature>
<name>A0AAN9BQQ7_9CAEN</name>
<keyword evidence="2" id="KW-0812">Transmembrane</keyword>
<dbReference type="Pfam" id="PF00041">
    <property type="entry name" value="fn3"/>
    <property type="match status" value="1"/>
</dbReference>
<reference evidence="4 5" key="1">
    <citation type="submission" date="2024-02" db="EMBL/GenBank/DDBJ databases">
        <title>Chromosome-scale genome assembly of the rough periwinkle Littorina saxatilis.</title>
        <authorList>
            <person name="De Jode A."/>
            <person name="Faria R."/>
            <person name="Formenti G."/>
            <person name="Sims Y."/>
            <person name="Smith T.P."/>
            <person name="Tracey A."/>
            <person name="Wood J.M.D."/>
            <person name="Zagrodzka Z.B."/>
            <person name="Johannesson K."/>
            <person name="Butlin R.K."/>
            <person name="Leder E.H."/>
        </authorList>
    </citation>
    <scope>NUCLEOTIDE SEQUENCE [LARGE SCALE GENOMIC DNA]</scope>
    <source>
        <strain evidence="4">Snail1</strain>
        <tissue evidence="4">Muscle</tissue>
    </source>
</reference>
<feature type="region of interest" description="Disordered" evidence="1">
    <location>
        <begin position="271"/>
        <end position="316"/>
    </location>
</feature>
<evidence type="ECO:0000256" key="2">
    <source>
        <dbReference type="SAM" id="Phobius"/>
    </source>
</evidence>
<dbReference type="CDD" id="cd00063">
    <property type="entry name" value="FN3"/>
    <property type="match status" value="1"/>
</dbReference>
<dbReference type="SUPFAM" id="SSF49265">
    <property type="entry name" value="Fibronectin type III"/>
    <property type="match status" value="1"/>
</dbReference>
<protein>
    <recommendedName>
        <fullName evidence="3">Fibronectin type-III domain-containing protein</fullName>
    </recommendedName>
</protein>
<dbReference type="InterPro" id="IPR003961">
    <property type="entry name" value="FN3_dom"/>
</dbReference>
<evidence type="ECO:0000259" key="3">
    <source>
        <dbReference type="PROSITE" id="PS50853"/>
    </source>
</evidence>
<dbReference type="Gene3D" id="2.60.40.10">
    <property type="entry name" value="Immunoglobulins"/>
    <property type="match status" value="1"/>
</dbReference>
<evidence type="ECO:0000256" key="1">
    <source>
        <dbReference type="SAM" id="MobiDB-lite"/>
    </source>
</evidence>
<feature type="compositionally biased region" description="Gly residues" evidence="1">
    <location>
        <begin position="341"/>
        <end position="358"/>
    </location>
</feature>
<keyword evidence="2" id="KW-0472">Membrane</keyword>
<feature type="domain" description="Fibronectin type-III" evidence="3">
    <location>
        <begin position="17"/>
        <end position="120"/>
    </location>
</feature>
<feature type="compositionally biased region" description="Basic and acidic residues" evidence="1">
    <location>
        <begin position="172"/>
        <end position="184"/>
    </location>
</feature>
<feature type="transmembrane region" description="Helical" evidence="2">
    <location>
        <begin position="119"/>
        <end position="145"/>
    </location>
</feature>
<sequence>MYVSSERRLTMTDDEPSPKALSTEIASSTASSIYITWEANDDAVLDDVISPSVIQGYRVHYQKVASTYVQYSHFMPPDASGYSISNLVADTYYKVCVVMYRNDTSSPERDCVDAATTSWHIPVSIGSSIGAVLALSIIVLIVLLSRCPSLMRRQRASASESSKYDSMTSSRYPDDHNEFSDTTTHCHDHDDDVFSQSSEGHPLDSYRHCHHPHTYPNHNHAPLPERLCNGNKNQAFIGVGAGGASGGISPRHAHHHAHHYHHRAHSLGACGRSHSLERPRPHHSRRSQLMQLHSAHQSIQSEPAVSSSSTPRPLHVSISDLPPAVHIPDPDAPVSTLVTGGSSGSGGGGGVSGSGGGGGEVGVAVGGARAKTSLKDTPRTFHMSIDYDV</sequence>
<organism evidence="4 5">
    <name type="scientific">Littorina saxatilis</name>
    <dbReference type="NCBI Taxonomy" id="31220"/>
    <lineage>
        <taxon>Eukaryota</taxon>
        <taxon>Metazoa</taxon>
        <taxon>Spiralia</taxon>
        <taxon>Lophotrochozoa</taxon>
        <taxon>Mollusca</taxon>
        <taxon>Gastropoda</taxon>
        <taxon>Caenogastropoda</taxon>
        <taxon>Littorinimorpha</taxon>
        <taxon>Littorinoidea</taxon>
        <taxon>Littorinidae</taxon>
        <taxon>Littorina</taxon>
    </lineage>
</organism>
<evidence type="ECO:0000313" key="4">
    <source>
        <dbReference type="EMBL" id="KAK7109461.1"/>
    </source>
</evidence>
<dbReference type="InterPro" id="IPR036116">
    <property type="entry name" value="FN3_sf"/>
</dbReference>
<feature type="compositionally biased region" description="Basic and acidic residues" evidence="1">
    <location>
        <begin position="1"/>
        <end position="11"/>
    </location>
</feature>
<feature type="region of interest" description="Disordered" evidence="1">
    <location>
        <begin position="1"/>
        <end position="21"/>
    </location>
</feature>
<dbReference type="InterPro" id="IPR013783">
    <property type="entry name" value="Ig-like_fold"/>
</dbReference>
<dbReference type="AlphaFoldDB" id="A0AAN9BQQ7"/>
<keyword evidence="5" id="KW-1185">Reference proteome</keyword>
<evidence type="ECO:0000313" key="5">
    <source>
        <dbReference type="Proteomes" id="UP001374579"/>
    </source>
</evidence>
<dbReference type="Proteomes" id="UP001374579">
    <property type="component" value="Unassembled WGS sequence"/>
</dbReference>
<accession>A0AAN9BQQ7</accession>
<proteinExistence type="predicted"/>
<dbReference type="PROSITE" id="PS50853">
    <property type="entry name" value="FN3"/>
    <property type="match status" value="1"/>
</dbReference>
<keyword evidence="2" id="KW-1133">Transmembrane helix</keyword>
<gene>
    <name evidence="4" type="ORF">V1264_013495</name>
</gene>
<feature type="compositionally biased region" description="Polar residues" evidence="1">
    <location>
        <begin position="287"/>
        <end position="311"/>
    </location>
</feature>
<dbReference type="EMBL" id="JBAMIC010000003">
    <property type="protein sequence ID" value="KAK7109461.1"/>
    <property type="molecule type" value="Genomic_DNA"/>
</dbReference>
<comment type="caution">
    <text evidence="4">The sequence shown here is derived from an EMBL/GenBank/DDBJ whole genome shotgun (WGS) entry which is preliminary data.</text>
</comment>
<feature type="region of interest" description="Disordered" evidence="1">
    <location>
        <begin position="337"/>
        <end position="358"/>
    </location>
</feature>